<reference evidence="1 2" key="1">
    <citation type="submission" date="2023-07" db="EMBL/GenBank/DDBJ databases">
        <title>Sequencing the genomes of 1000 actinobacteria strains.</title>
        <authorList>
            <person name="Klenk H.-P."/>
        </authorList>
    </citation>
    <scope>NUCLEOTIDE SEQUENCE [LARGE SCALE GENOMIC DNA]</scope>
    <source>
        <strain evidence="1 2">DSM 45805</strain>
    </source>
</reference>
<dbReference type="RefSeq" id="WP_306988560.1">
    <property type="nucleotide sequence ID" value="NZ_JAUSUT010000001.1"/>
</dbReference>
<dbReference type="Proteomes" id="UP001229651">
    <property type="component" value="Unassembled WGS sequence"/>
</dbReference>
<name>A0ABU0ENP7_9PSEU</name>
<keyword evidence="2" id="KW-1185">Reference proteome</keyword>
<accession>A0ABU0ENP7</accession>
<sequence>MTISATPPNADEAMHFAEKYLHLAFAIADRDRAAVDARFAELFPRNDDETALLHTWYAVGVGPVLAGQALIELAGPGKGEVFALLQKHGSDTGKDPHLLPAMQSVTTFVNGDQRLSQDIITAHHDVVAARSGPEAAFEALCGITWHHLELLAFLIQRGAYKR</sequence>
<protein>
    <submittedName>
        <fullName evidence="1">Uncharacterized protein</fullName>
    </submittedName>
</protein>
<dbReference type="EMBL" id="JAUSUT010000001">
    <property type="protein sequence ID" value="MDQ0376626.1"/>
    <property type="molecule type" value="Genomic_DNA"/>
</dbReference>
<proteinExistence type="predicted"/>
<gene>
    <name evidence="1" type="ORF">FB470_000620</name>
</gene>
<organism evidence="1 2">
    <name type="scientific">Amycolatopsis thermophila</name>
    <dbReference type="NCBI Taxonomy" id="206084"/>
    <lineage>
        <taxon>Bacteria</taxon>
        <taxon>Bacillati</taxon>
        <taxon>Actinomycetota</taxon>
        <taxon>Actinomycetes</taxon>
        <taxon>Pseudonocardiales</taxon>
        <taxon>Pseudonocardiaceae</taxon>
        <taxon>Amycolatopsis</taxon>
    </lineage>
</organism>
<comment type="caution">
    <text evidence="1">The sequence shown here is derived from an EMBL/GenBank/DDBJ whole genome shotgun (WGS) entry which is preliminary data.</text>
</comment>
<evidence type="ECO:0000313" key="2">
    <source>
        <dbReference type="Proteomes" id="UP001229651"/>
    </source>
</evidence>
<evidence type="ECO:0000313" key="1">
    <source>
        <dbReference type="EMBL" id="MDQ0376626.1"/>
    </source>
</evidence>